<name>A0A5D4TTN7_9BACI</name>
<evidence type="ECO:0000313" key="3">
    <source>
        <dbReference type="Proteomes" id="UP000325054"/>
    </source>
</evidence>
<gene>
    <name evidence="2" type="ORF">FZC80_11590</name>
</gene>
<evidence type="ECO:0000256" key="1">
    <source>
        <dbReference type="SAM" id="MobiDB-lite"/>
    </source>
</evidence>
<feature type="region of interest" description="Disordered" evidence="1">
    <location>
        <begin position="22"/>
        <end position="45"/>
    </location>
</feature>
<feature type="compositionally biased region" description="Low complexity" evidence="1">
    <location>
        <begin position="22"/>
        <end position="35"/>
    </location>
</feature>
<protein>
    <submittedName>
        <fullName evidence="2">Uncharacterized protein</fullName>
    </submittedName>
</protein>
<dbReference type="EMBL" id="VTEW01000008">
    <property type="protein sequence ID" value="TYS78399.1"/>
    <property type="molecule type" value="Genomic_DNA"/>
</dbReference>
<dbReference type="Proteomes" id="UP000325054">
    <property type="component" value="Unassembled WGS sequence"/>
</dbReference>
<reference evidence="2 3" key="1">
    <citation type="submission" date="2019-08" db="EMBL/GenBank/DDBJ databases">
        <title>Bacillus genomes from the desert of Cuatro Cienegas, Coahuila.</title>
        <authorList>
            <person name="Olmedo-Alvarez G."/>
        </authorList>
    </citation>
    <scope>NUCLEOTIDE SEQUENCE [LARGE SCALE GENOMIC DNA]</scope>
    <source>
        <strain evidence="2 3">CH451a_14T</strain>
    </source>
</reference>
<accession>A0A5D4TTN7</accession>
<organism evidence="2 3">
    <name type="scientific">Rossellomorea aquimaris</name>
    <dbReference type="NCBI Taxonomy" id="189382"/>
    <lineage>
        <taxon>Bacteria</taxon>
        <taxon>Bacillati</taxon>
        <taxon>Bacillota</taxon>
        <taxon>Bacilli</taxon>
        <taxon>Bacillales</taxon>
        <taxon>Bacillaceae</taxon>
        <taxon>Rossellomorea</taxon>
    </lineage>
</organism>
<comment type="caution">
    <text evidence="2">The sequence shown here is derived from an EMBL/GenBank/DDBJ whole genome shotgun (WGS) entry which is preliminary data.</text>
</comment>
<dbReference type="AlphaFoldDB" id="A0A5D4TTN7"/>
<sequence length="75" mass="8173">MLLLLGCYLNFLPLLRWDWSGSRTSSCGTSGTGETPQAQPRRLTARPASRAAGAEIHCFSTATIFVNRTITLVEC</sequence>
<evidence type="ECO:0000313" key="2">
    <source>
        <dbReference type="EMBL" id="TYS78399.1"/>
    </source>
</evidence>
<proteinExistence type="predicted"/>